<proteinExistence type="predicted"/>
<dbReference type="EMBL" id="CP004005">
    <property type="protein sequence ID" value="AGH17453.1"/>
    <property type="molecule type" value="Genomic_DNA"/>
</dbReference>
<keyword evidence="3" id="KW-1185">Reference proteome</keyword>
<dbReference type="EMBL" id="CP004005">
    <property type="protein sequence ID" value="AGH17494.1"/>
    <property type="molecule type" value="Genomic_DNA"/>
</dbReference>
<evidence type="ECO:0000313" key="1">
    <source>
        <dbReference type="EMBL" id="AGH17453.1"/>
    </source>
</evidence>
<reference evidence="2 3" key="1">
    <citation type="journal article" date="2013" name="Genome Announc.">
        <title>Complete Genome Sequence of a Chinese Strain of 'Candidatus Liberibacter asiaticus'.</title>
        <authorList>
            <person name="Lin H."/>
            <person name="Han C.S."/>
            <person name="Liu B."/>
            <person name="Lou B."/>
            <person name="Bai X."/>
            <person name="Deng C."/>
            <person name="Civerolo E.L."/>
            <person name="Gupta G."/>
        </authorList>
    </citation>
    <scope>NUCLEOTIDE SEQUENCE [LARGE SCALE GENOMIC DNA]</scope>
    <source>
        <strain evidence="3">gxpsy</strain>
        <strain evidence="2">Gxpsy</strain>
    </source>
</reference>
<evidence type="ECO:0000313" key="2">
    <source>
        <dbReference type="EMBL" id="AGH17494.1"/>
    </source>
</evidence>
<gene>
    <name evidence="1" type="ORF">WSI_05480</name>
    <name evidence="2" type="ORF">WSI_05685</name>
</gene>
<organism evidence="2 3">
    <name type="scientific">Candidatus Liberibacter asiaticus str. gxpsy</name>
    <dbReference type="NCBI Taxonomy" id="1174529"/>
    <lineage>
        <taxon>Bacteria</taxon>
        <taxon>Pseudomonadati</taxon>
        <taxon>Pseudomonadota</taxon>
        <taxon>Alphaproteobacteria</taxon>
        <taxon>Hyphomicrobiales</taxon>
        <taxon>Rhizobiaceae</taxon>
        <taxon>Liberibacter</taxon>
    </lineage>
</organism>
<dbReference type="Proteomes" id="UP000011820">
    <property type="component" value="Chromosome"/>
</dbReference>
<protein>
    <submittedName>
        <fullName evidence="2">Uncharacterized protein</fullName>
    </submittedName>
</protein>
<sequence>MGRPPETNFKGYIGTPPTIFIKFWNIEESSAILHNNAS</sequence>
<name>A0ABN4B3R0_LIBAS</name>
<accession>A0ABN4B3R0</accession>
<evidence type="ECO:0000313" key="3">
    <source>
        <dbReference type="Proteomes" id="UP000011820"/>
    </source>
</evidence>